<dbReference type="InterPro" id="IPR036735">
    <property type="entry name" value="NGN_dom_sf"/>
</dbReference>
<feature type="domain" description="NusG-like N-terminal" evidence="4">
    <location>
        <begin position="2"/>
        <end position="93"/>
    </location>
</feature>
<evidence type="ECO:0000313" key="5">
    <source>
        <dbReference type="EMBL" id="NEU67437.1"/>
    </source>
</evidence>
<accession>A0A6M0IHT1</accession>
<dbReference type="CDD" id="cd09895">
    <property type="entry name" value="NGN_SP_UpxY"/>
    <property type="match status" value="1"/>
</dbReference>
<protein>
    <submittedName>
        <fullName evidence="5">UpxY family transcription antiterminator</fullName>
    </submittedName>
</protein>
<dbReference type="Proteomes" id="UP000477386">
    <property type="component" value="Unassembled WGS sequence"/>
</dbReference>
<keyword evidence="2" id="KW-0805">Transcription regulation</keyword>
<dbReference type="AlphaFoldDB" id="A0A6M0IHT1"/>
<dbReference type="InterPro" id="IPR006645">
    <property type="entry name" value="NGN-like_dom"/>
</dbReference>
<keyword evidence="6" id="KW-1185">Reference proteome</keyword>
<dbReference type="EMBL" id="JAAGNZ010000001">
    <property type="protein sequence ID" value="NEU67437.1"/>
    <property type="molecule type" value="Genomic_DNA"/>
</dbReference>
<dbReference type="PANTHER" id="PTHR30265">
    <property type="entry name" value="RHO-INTERACTING TRANSCRIPTION TERMINATION FACTOR NUSG"/>
    <property type="match status" value="1"/>
</dbReference>
<dbReference type="NCBIfam" id="NF033644">
    <property type="entry name" value="antiterm_UpxY"/>
    <property type="match status" value="1"/>
</dbReference>
<dbReference type="GO" id="GO:0006354">
    <property type="term" value="P:DNA-templated transcription elongation"/>
    <property type="evidence" value="ECO:0007669"/>
    <property type="project" value="InterPro"/>
</dbReference>
<evidence type="ECO:0000256" key="1">
    <source>
        <dbReference type="ARBA" id="ARBA00022814"/>
    </source>
</evidence>
<evidence type="ECO:0000256" key="2">
    <source>
        <dbReference type="ARBA" id="ARBA00023015"/>
    </source>
</evidence>
<comment type="caution">
    <text evidence="5">The sequence shown here is derived from an EMBL/GenBank/DDBJ whole genome shotgun (WGS) entry which is preliminary data.</text>
</comment>
<dbReference type="InterPro" id="IPR043425">
    <property type="entry name" value="NusG-like"/>
</dbReference>
<dbReference type="SUPFAM" id="SSF82679">
    <property type="entry name" value="N-utilization substance G protein NusG, N-terminal domain"/>
    <property type="match status" value="1"/>
</dbReference>
<dbReference type="GO" id="GO:0031564">
    <property type="term" value="P:transcription antitermination"/>
    <property type="evidence" value="ECO:0007669"/>
    <property type="project" value="UniProtKB-KW"/>
</dbReference>
<proteinExistence type="predicted"/>
<reference evidence="5 6" key="1">
    <citation type="submission" date="2020-02" db="EMBL/GenBank/DDBJ databases">
        <title>Draft genome sequence of two Spirosoma agri KCTC 52727 and Spirosoma terrae KCTC 52035.</title>
        <authorList>
            <person name="Rojas J."/>
            <person name="Ambika Manirajan B."/>
            <person name="Ratering S."/>
            <person name="Suarez C."/>
            <person name="Schnell S."/>
        </authorList>
    </citation>
    <scope>NUCLEOTIDE SEQUENCE [LARGE SCALE GENOMIC DNA]</scope>
    <source>
        <strain evidence="5 6">KCTC 52727</strain>
    </source>
</reference>
<sequence length="160" mass="18850">MPWFVLYIKSRNEKLVAEKLRQLDIEVYCPVIKTQRKWSDRIKVVEEPQFRSYCFVKLPEPERNRVFAVPGIVRYLYWLNKPAIVRDVEIEAIQLMLNEVDNNQLKLTRLETGSRAKICSGTFAQREGIVMRQEGKITVIMLEILDIMISVDYSKTIIRS</sequence>
<organism evidence="5 6">
    <name type="scientific">Spirosoma agri</name>
    <dbReference type="NCBI Taxonomy" id="1987381"/>
    <lineage>
        <taxon>Bacteria</taxon>
        <taxon>Pseudomonadati</taxon>
        <taxon>Bacteroidota</taxon>
        <taxon>Cytophagia</taxon>
        <taxon>Cytophagales</taxon>
        <taxon>Cytophagaceae</taxon>
        <taxon>Spirosoma</taxon>
    </lineage>
</organism>
<dbReference type="Gene3D" id="3.30.70.940">
    <property type="entry name" value="NusG, N-terminal domain"/>
    <property type="match status" value="1"/>
</dbReference>
<dbReference type="PANTHER" id="PTHR30265:SF4">
    <property type="entry name" value="KOW MOTIF FAMILY PROTEIN, EXPRESSED"/>
    <property type="match status" value="1"/>
</dbReference>
<gene>
    <name evidence="5" type="ORF">GK091_11140</name>
</gene>
<name>A0A6M0IHT1_9BACT</name>
<evidence type="ECO:0000259" key="4">
    <source>
        <dbReference type="Pfam" id="PF02357"/>
    </source>
</evidence>
<keyword evidence="1" id="KW-0889">Transcription antitermination</keyword>
<dbReference type="Pfam" id="PF02357">
    <property type="entry name" value="NusG"/>
    <property type="match status" value="1"/>
</dbReference>
<keyword evidence="3" id="KW-0804">Transcription</keyword>
<evidence type="ECO:0000256" key="3">
    <source>
        <dbReference type="ARBA" id="ARBA00023163"/>
    </source>
</evidence>
<evidence type="ECO:0000313" key="6">
    <source>
        <dbReference type="Proteomes" id="UP000477386"/>
    </source>
</evidence>